<reference evidence="3" key="1">
    <citation type="submission" date="2015-04" db="EMBL/GenBank/DDBJ databases">
        <title>The genome sequence of the plant pathogenic Rhizarian Plasmodiophora brassicae reveals insights in its biotrophic life cycle and the origin of chitin synthesis.</title>
        <authorList>
            <person name="Schwelm A."/>
            <person name="Fogelqvist J."/>
            <person name="Knaust A."/>
            <person name="Julke S."/>
            <person name="Lilja T."/>
            <person name="Dhandapani V."/>
            <person name="Bonilla-Rosso G."/>
            <person name="Karlsson M."/>
            <person name="Shevchenko A."/>
            <person name="Choi S.R."/>
            <person name="Kim H.G."/>
            <person name="Park J.Y."/>
            <person name="Lim Y.P."/>
            <person name="Ludwig-Muller J."/>
            <person name="Dixelius C."/>
        </authorList>
    </citation>
    <scope>NUCLEOTIDE SEQUENCE</scope>
    <source>
        <tissue evidence="3">Potato root galls</tissue>
    </source>
</reference>
<organism evidence="3">
    <name type="scientific">Spongospora subterranea</name>
    <dbReference type="NCBI Taxonomy" id="70186"/>
    <lineage>
        <taxon>Eukaryota</taxon>
        <taxon>Sar</taxon>
        <taxon>Rhizaria</taxon>
        <taxon>Endomyxa</taxon>
        <taxon>Phytomyxea</taxon>
        <taxon>Plasmodiophorida</taxon>
        <taxon>Plasmodiophoridae</taxon>
        <taxon>Spongospora</taxon>
    </lineage>
</organism>
<feature type="region of interest" description="Disordered" evidence="1">
    <location>
        <begin position="148"/>
        <end position="167"/>
    </location>
</feature>
<feature type="region of interest" description="Disordered" evidence="1">
    <location>
        <begin position="230"/>
        <end position="329"/>
    </location>
</feature>
<feature type="non-terminal residue" evidence="3">
    <location>
        <position position="1"/>
    </location>
</feature>
<feature type="compositionally biased region" description="Polar residues" evidence="1">
    <location>
        <begin position="254"/>
        <end position="291"/>
    </location>
</feature>
<evidence type="ECO:0000313" key="3">
    <source>
        <dbReference type="EMBL" id="CRZ00551.1"/>
    </source>
</evidence>
<proteinExistence type="predicted"/>
<evidence type="ECO:0000256" key="2">
    <source>
        <dbReference type="SAM" id="Phobius"/>
    </source>
</evidence>
<dbReference type="AlphaFoldDB" id="A0A0H5QGV2"/>
<feature type="transmembrane region" description="Helical" evidence="2">
    <location>
        <begin position="117"/>
        <end position="140"/>
    </location>
</feature>
<dbReference type="EMBL" id="HACM01000109">
    <property type="protein sequence ID" value="CRZ00551.1"/>
    <property type="molecule type" value="Transcribed_RNA"/>
</dbReference>
<sequence>RFTYDLCLAIGVDRGRITNTAIVLFNSTISYLTFVILPETPSSLTPSIDLFTRINLSMNTPSSMIFQNELGSLIDSSYKPSTLAVTLKVCPGSVYVSQDRSCPAATTAAPSSIDDSMIYAAAAVGIASLVLIMLIAFFVVNRRKQSEPTFTGTQGTIAMSPNLDNSAPFGRPNENYLASIRDAPGTSLTAQHQFSGSLQYPGSSQFSGLHPNYSVGMAVQMPPSASMPITSSSMPFANKTSSQNGLYHAKDPSHSNGMNSQHGYQQTQDQSQSMVDNTSMAQLKPSTQPSRQMKKKGLGLKGIRQKKMGLDQNQLALGDESMPDTDTEY</sequence>
<keyword evidence="2" id="KW-1133">Transmembrane helix</keyword>
<keyword evidence="2" id="KW-0472">Membrane</keyword>
<keyword evidence="2" id="KW-0812">Transmembrane</keyword>
<feature type="compositionally biased region" description="Polar residues" evidence="1">
    <location>
        <begin position="148"/>
        <end position="165"/>
    </location>
</feature>
<name>A0A0H5QGV2_9EUKA</name>
<accession>A0A0H5QGV2</accession>
<feature type="compositionally biased region" description="Basic residues" evidence="1">
    <location>
        <begin position="292"/>
        <end position="307"/>
    </location>
</feature>
<evidence type="ECO:0000256" key="1">
    <source>
        <dbReference type="SAM" id="MobiDB-lite"/>
    </source>
</evidence>
<feature type="compositionally biased region" description="Polar residues" evidence="1">
    <location>
        <begin position="230"/>
        <end position="245"/>
    </location>
</feature>
<protein>
    <submittedName>
        <fullName evidence="3">Uncharacterized protein</fullName>
    </submittedName>
</protein>